<gene>
    <name evidence="2" type="ORF">C495_03697</name>
</gene>
<keyword evidence="1" id="KW-0472">Membrane</keyword>
<keyword evidence="1" id="KW-0812">Transmembrane</keyword>
<evidence type="ECO:0000313" key="2">
    <source>
        <dbReference type="EMBL" id="ELY47331.1"/>
    </source>
</evidence>
<dbReference type="EMBL" id="AOHX01000026">
    <property type="protein sequence ID" value="ELY47331.1"/>
    <property type="molecule type" value="Genomic_DNA"/>
</dbReference>
<dbReference type="Proteomes" id="UP000011661">
    <property type="component" value="Unassembled WGS sequence"/>
</dbReference>
<dbReference type="AlphaFoldDB" id="L9WDH2"/>
<reference evidence="2 3" key="1">
    <citation type="journal article" date="2014" name="PLoS Genet.">
        <title>Phylogenetically driven sequencing of extremely halophilic archaea reveals strategies for static and dynamic osmo-response.</title>
        <authorList>
            <person name="Becker E.A."/>
            <person name="Seitzer P.M."/>
            <person name="Tritt A."/>
            <person name="Larsen D."/>
            <person name="Krusor M."/>
            <person name="Yao A.I."/>
            <person name="Wu D."/>
            <person name="Madern D."/>
            <person name="Eisen J.A."/>
            <person name="Darling A.E."/>
            <person name="Facciotti M.T."/>
        </authorList>
    </citation>
    <scope>NUCLEOTIDE SEQUENCE [LARGE SCALE GENOMIC DNA]</scope>
    <source>
        <strain evidence="2 3">JCM 14089</strain>
    </source>
</reference>
<evidence type="ECO:0000313" key="3">
    <source>
        <dbReference type="Proteomes" id="UP000011661"/>
    </source>
</evidence>
<keyword evidence="1" id="KW-1133">Transmembrane helix</keyword>
<evidence type="ECO:0000256" key="1">
    <source>
        <dbReference type="SAM" id="Phobius"/>
    </source>
</evidence>
<comment type="caution">
    <text evidence="2">The sequence shown here is derived from an EMBL/GenBank/DDBJ whole genome shotgun (WGS) entry which is preliminary data.</text>
</comment>
<feature type="transmembrane region" description="Helical" evidence="1">
    <location>
        <begin position="40"/>
        <end position="61"/>
    </location>
</feature>
<dbReference type="PATRIC" id="fig|1230460.4.peg.741"/>
<keyword evidence="3" id="KW-1185">Reference proteome</keyword>
<protein>
    <submittedName>
        <fullName evidence="2">Uncharacterized protein</fullName>
    </submittedName>
</protein>
<sequence>MRLSVKVLVGTIGLMVAAWIFMALYGAIFGPVPYYHPLSGVVFIYIIGIPVVIITLSYLLLTKAIEHGIRHGMSDKN</sequence>
<dbReference type="RefSeq" id="WP_008160129.1">
    <property type="nucleotide sequence ID" value="NZ_AOHX01000026.1"/>
</dbReference>
<dbReference type="STRING" id="1230460.C495_03697"/>
<organism evidence="2 3">
    <name type="scientific">Natronorubrum sulfidifaciens JCM 14089</name>
    <dbReference type="NCBI Taxonomy" id="1230460"/>
    <lineage>
        <taxon>Archaea</taxon>
        <taxon>Methanobacteriati</taxon>
        <taxon>Methanobacteriota</taxon>
        <taxon>Stenosarchaea group</taxon>
        <taxon>Halobacteria</taxon>
        <taxon>Halobacteriales</taxon>
        <taxon>Natrialbaceae</taxon>
        <taxon>Natronorubrum</taxon>
    </lineage>
</organism>
<feature type="transmembrane region" description="Helical" evidence="1">
    <location>
        <begin position="7"/>
        <end position="28"/>
    </location>
</feature>
<proteinExistence type="predicted"/>
<name>L9WDH2_9EURY</name>
<accession>L9WDH2</accession>